<dbReference type="GeneID" id="89988704"/>
<dbReference type="Proteomes" id="UP001432216">
    <property type="component" value="Chromosome 3"/>
</dbReference>
<dbReference type="SMART" id="SM00088">
    <property type="entry name" value="PINT"/>
    <property type="match status" value="1"/>
</dbReference>
<evidence type="ECO:0000259" key="7">
    <source>
        <dbReference type="PROSITE" id="PS50250"/>
    </source>
</evidence>
<comment type="subunit">
    <text evidence="5">Component of the eukaryotic translation initiation factor 3 (eIF-3) complex.</text>
</comment>
<evidence type="ECO:0000313" key="9">
    <source>
        <dbReference type="Proteomes" id="UP001432216"/>
    </source>
</evidence>
<keyword evidence="2 5" id="KW-0963">Cytoplasm</keyword>
<evidence type="ECO:0000256" key="2">
    <source>
        <dbReference type="ARBA" id="ARBA00022490"/>
    </source>
</evidence>
<dbReference type="PANTHER" id="PTHR15350:SF2">
    <property type="entry name" value="EUKARYOTIC TRANSLATION INITIATION FACTOR 3 SUBUNIT M"/>
    <property type="match status" value="1"/>
</dbReference>
<feature type="domain" description="PCI" evidence="7">
    <location>
        <begin position="205"/>
        <end position="375"/>
    </location>
</feature>
<comment type="subcellular location">
    <subcellularLocation>
        <location evidence="5">Cytoplasm</location>
    </subcellularLocation>
</comment>
<name>A0ABZ2ATH3_9TREE</name>
<gene>
    <name evidence="8" type="ORF">IAS62_001930</name>
</gene>
<evidence type="ECO:0000256" key="3">
    <source>
        <dbReference type="ARBA" id="ARBA00022540"/>
    </source>
</evidence>
<accession>A0ABZ2ATH3</accession>
<dbReference type="HAMAP" id="MF_03012">
    <property type="entry name" value="eIF3m"/>
    <property type="match status" value="1"/>
</dbReference>
<evidence type="ECO:0000256" key="5">
    <source>
        <dbReference type="HAMAP-Rule" id="MF_03012"/>
    </source>
</evidence>
<dbReference type="InterPro" id="IPR045237">
    <property type="entry name" value="COPS7/eIF3m"/>
</dbReference>
<dbReference type="GO" id="GO:0003743">
    <property type="term" value="F:translation initiation factor activity"/>
    <property type="evidence" value="ECO:0007669"/>
    <property type="project" value="UniProtKB-KW"/>
</dbReference>
<keyword evidence="3 5" id="KW-0396">Initiation factor</keyword>
<organism evidence="8 9">
    <name type="scientific">Cryptococcus decagattii</name>
    <dbReference type="NCBI Taxonomy" id="1859122"/>
    <lineage>
        <taxon>Eukaryota</taxon>
        <taxon>Fungi</taxon>
        <taxon>Dikarya</taxon>
        <taxon>Basidiomycota</taxon>
        <taxon>Agaricomycotina</taxon>
        <taxon>Tremellomycetes</taxon>
        <taxon>Tremellales</taxon>
        <taxon>Cryptococcaceae</taxon>
        <taxon>Cryptococcus</taxon>
        <taxon>Cryptococcus gattii species complex</taxon>
    </lineage>
</organism>
<evidence type="ECO:0000256" key="6">
    <source>
        <dbReference type="SAM" id="MobiDB-lite"/>
    </source>
</evidence>
<keyword evidence="9" id="KW-1185">Reference proteome</keyword>
<dbReference type="InterPro" id="IPR040750">
    <property type="entry name" value="eIF3m_C_helix"/>
</dbReference>
<dbReference type="Pfam" id="PF18005">
    <property type="entry name" value="eIF3m_C_helix"/>
    <property type="match status" value="1"/>
</dbReference>
<proteinExistence type="inferred from homology"/>
<dbReference type="InterPro" id="IPR027528">
    <property type="entry name" value="eIF3m"/>
</dbReference>
<comment type="function">
    <text evidence="5">Component of the eukaryotic translation initiation factor 3 (eIF-3) complex, which is involved in protein synthesis of a specialized repertoire of mRNAs and, together with other initiation factors, stimulates binding of mRNA and methionyl-tRNAi to the 40S ribosome. The eIF-3 complex specifically targets and initiates translation of a subset of mRNAs involved in cell proliferation.</text>
</comment>
<keyword evidence="4 5" id="KW-0648">Protein biosynthesis</keyword>
<dbReference type="RefSeq" id="XP_064719870.1">
    <property type="nucleotide sequence ID" value="XM_064863798.1"/>
</dbReference>
<sequence length="446" mass="49062">MADCITIAPELSFKDQITELAAHLSRSLPNADNQVAVKEFVQGYENQVATEEGKDDVEDAKKKQVVKSIVDKFVELKGGLEAAKESEVESSHFLLQHVLSTTFDQASEEYVQAVKDVNEAVKKGAQETTKITRAEAASRVLKNTYNFLPSNSPIRTSTLLALMSLLASTLDLSALPLPTSTLLPALSSWSIPSSEKVSFLTTASGLYQSIGNLAKALELLTLALKESVEPTVVEKAVLLALAVPNRFELDDVLAVQGVKEQLGKVQGVAELFEGDEVEAIEKGKKWAAENVSLIEGAGIPGFTSETILRKLRLIALVALCAKSETRQLEYAPIAKALAIEESEVETWVIDAVRSKLIVARISQPQSLIRIQSISSVTASSRRFGPNEWQLLEKRLEQWKKSVNEARQVVEEAELVAQQGLGQQRRGGKRREEKKEKEEKEEKEEQE</sequence>
<protein>
    <recommendedName>
        <fullName evidence="5">Eukaryotic translation initiation factor 3 subunit M</fullName>
        <shortName evidence="5">eIF3m</shortName>
    </recommendedName>
</protein>
<feature type="region of interest" description="Disordered" evidence="6">
    <location>
        <begin position="418"/>
        <end position="446"/>
    </location>
</feature>
<dbReference type="PROSITE" id="PS50250">
    <property type="entry name" value="PCI"/>
    <property type="match status" value="1"/>
</dbReference>
<dbReference type="PANTHER" id="PTHR15350">
    <property type="entry name" value="COP9 SIGNALOSOME COMPLEX SUBUNIT 7/DENDRITIC CELL PROTEIN GA17"/>
    <property type="match status" value="1"/>
</dbReference>
<dbReference type="InterPro" id="IPR000717">
    <property type="entry name" value="PCI_dom"/>
</dbReference>
<reference evidence="8 9" key="1">
    <citation type="submission" date="2024-01" db="EMBL/GenBank/DDBJ databases">
        <title>Comparative genomics of Cryptococcus and Kwoniella reveals pathogenesis evolution and contrasting modes of karyotype evolution via chromosome fusion or intercentromeric recombination.</title>
        <authorList>
            <person name="Coelho M.A."/>
            <person name="David-Palma M."/>
            <person name="Shea T."/>
            <person name="Bowers K."/>
            <person name="McGinley-Smith S."/>
            <person name="Mohammad A.W."/>
            <person name="Gnirke A."/>
            <person name="Yurkov A.M."/>
            <person name="Nowrousian M."/>
            <person name="Sun S."/>
            <person name="Cuomo C.A."/>
            <person name="Heitman J."/>
        </authorList>
    </citation>
    <scope>NUCLEOTIDE SEQUENCE [LARGE SCALE GENOMIC DNA]</scope>
    <source>
        <strain evidence="8 9">7685027</strain>
    </source>
</reference>
<dbReference type="Pfam" id="PF01399">
    <property type="entry name" value="PCI"/>
    <property type="match status" value="1"/>
</dbReference>
<comment type="similarity">
    <text evidence="5">Belongs to the eIF-3 subunit M family.</text>
</comment>
<evidence type="ECO:0000313" key="8">
    <source>
        <dbReference type="EMBL" id="WVO20631.1"/>
    </source>
</evidence>
<feature type="compositionally biased region" description="Basic and acidic residues" evidence="6">
    <location>
        <begin position="429"/>
        <end position="439"/>
    </location>
</feature>
<dbReference type="EMBL" id="CP143808">
    <property type="protein sequence ID" value="WVO20631.1"/>
    <property type="molecule type" value="Genomic_DNA"/>
</dbReference>
<comment type="similarity">
    <text evidence="1">Belongs to the CSN7/EIF3M family. CSN7 subfamily.</text>
</comment>
<evidence type="ECO:0000256" key="4">
    <source>
        <dbReference type="ARBA" id="ARBA00022917"/>
    </source>
</evidence>
<evidence type="ECO:0000256" key="1">
    <source>
        <dbReference type="ARBA" id="ARBA00008482"/>
    </source>
</evidence>